<evidence type="ECO:0000313" key="2">
    <source>
        <dbReference type="Proteomes" id="UP001206925"/>
    </source>
</evidence>
<proteinExistence type="predicted"/>
<protein>
    <submittedName>
        <fullName evidence="1">Uncharacterized protein</fullName>
    </submittedName>
</protein>
<dbReference type="EMBL" id="JAMZMK010003072">
    <property type="protein sequence ID" value="KAI7754547.1"/>
    <property type="molecule type" value="Genomic_DNA"/>
</dbReference>
<dbReference type="AlphaFoldDB" id="A0AAD5D766"/>
<feature type="non-terminal residue" evidence="1">
    <location>
        <position position="179"/>
    </location>
</feature>
<dbReference type="PANTHER" id="PTHR13322">
    <property type="entry name" value="C1ORF73 PROTEIN"/>
    <property type="match status" value="1"/>
</dbReference>
<dbReference type="InterPro" id="IPR033060">
    <property type="entry name" value="INTS7"/>
</dbReference>
<comment type="caution">
    <text evidence="1">The sequence shown here is derived from an EMBL/GenBank/DDBJ whole genome shotgun (WGS) entry which is preliminary data.</text>
</comment>
<name>A0AAD5D766_AMBAR</name>
<reference evidence="1" key="1">
    <citation type="submission" date="2022-06" db="EMBL/GenBank/DDBJ databases">
        <title>Uncovering the hologenomic basis of an extraordinary plant invasion.</title>
        <authorList>
            <person name="Bieker V.C."/>
            <person name="Martin M.D."/>
            <person name="Gilbert T."/>
            <person name="Hodgins K."/>
            <person name="Battlay P."/>
            <person name="Petersen B."/>
            <person name="Wilson J."/>
        </authorList>
    </citation>
    <scope>NUCLEOTIDE SEQUENCE</scope>
    <source>
        <strain evidence="1">AA19_3_7</strain>
        <tissue evidence="1">Leaf</tissue>
    </source>
</reference>
<keyword evidence="2" id="KW-1185">Reference proteome</keyword>
<dbReference type="Proteomes" id="UP001206925">
    <property type="component" value="Unassembled WGS sequence"/>
</dbReference>
<accession>A0AAD5D766</accession>
<dbReference type="PANTHER" id="PTHR13322:SF2">
    <property type="entry name" value="INTEGRATOR COMPLEX SUBUNIT 7"/>
    <property type="match status" value="1"/>
</dbReference>
<dbReference type="GO" id="GO:0034472">
    <property type="term" value="P:snRNA 3'-end processing"/>
    <property type="evidence" value="ECO:0007669"/>
    <property type="project" value="TreeGrafter"/>
</dbReference>
<sequence>TTLGCRCWSSGVSLPEVESCSCVDLFGEETEEEKKATEDHAAAAVNLTKSIEDADELSMAEYGLFGLVAGQDKLFANAILLRLVDMFMSVDKQTKLCVVKMFLSELKRRKNKSSNSKNRYCFSKYNVPNQLELLRRIKLCFNSGDEEVRAIGDRSDFGTTILISLSIIASRSTLRISRQ</sequence>
<gene>
    <name evidence="1" type="ORF">M8C21_024589</name>
</gene>
<dbReference type="GO" id="GO:0032039">
    <property type="term" value="C:integrator complex"/>
    <property type="evidence" value="ECO:0007669"/>
    <property type="project" value="InterPro"/>
</dbReference>
<feature type="non-terminal residue" evidence="1">
    <location>
        <position position="1"/>
    </location>
</feature>
<evidence type="ECO:0000313" key="1">
    <source>
        <dbReference type="EMBL" id="KAI7754547.1"/>
    </source>
</evidence>
<organism evidence="1 2">
    <name type="scientific">Ambrosia artemisiifolia</name>
    <name type="common">Common ragweed</name>
    <dbReference type="NCBI Taxonomy" id="4212"/>
    <lineage>
        <taxon>Eukaryota</taxon>
        <taxon>Viridiplantae</taxon>
        <taxon>Streptophyta</taxon>
        <taxon>Embryophyta</taxon>
        <taxon>Tracheophyta</taxon>
        <taxon>Spermatophyta</taxon>
        <taxon>Magnoliopsida</taxon>
        <taxon>eudicotyledons</taxon>
        <taxon>Gunneridae</taxon>
        <taxon>Pentapetalae</taxon>
        <taxon>asterids</taxon>
        <taxon>campanulids</taxon>
        <taxon>Asterales</taxon>
        <taxon>Asteraceae</taxon>
        <taxon>Asteroideae</taxon>
        <taxon>Heliantheae alliance</taxon>
        <taxon>Heliantheae</taxon>
        <taxon>Ambrosia</taxon>
    </lineage>
</organism>